<evidence type="ECO:0000313" key="16">
    <source>
        <dbReference type="Proteomes" id="UP000499080"/>
    </source>
</evidence>
<gene>
    <name evidence="15" type="ORF">AVEN_261721_1</name>
</gene>
<comment type="similarity">
    <text evidence="2">Belongs to the THAP1 family.</text>
</comment>
<keyword evidence="6" id="KW-0805">Transcription regulation</keyword>
<comment type="caution">
    <text evidence="15">The sequence shown here is derived from an EMBL/GenBank/DDBJ whole genome shotgun (WGS) entry which is preliminary data.</text>
</comment>
<feature type="compositionally biased region" description="Acidic residues" evidence="13">
    <location>
        <begin position="166"/>
        <end position="177"/>
    </location>
</feature>
<keyword evidence="10" id="KW-0539">Nucleus</keyword>
<keyword evidence="16" id="KW-1185">Reference proteome</keyword>
<dbReference type="EMBL" id="BGPR01000444">
    <property type="protein sequence ID" value="GBM20603.1"/>
    <property type="molecule type" value="Genomic_DNA"/>
</dbReference>
<dbReference type="InterPro" id="IPR038441">
    <property type="entry name" value="THAP_Znf_sf"/>
</dbReference>
<evidence type="ECO:0000256" key="8">
    <source>
        <dbReference type="ARBA" id="ARBA00023125"/>
    </source>
</evidence>
<evidence type="ECO:0000259" key="14">
    <source>
        <dbReference type="PROSITE" id="PS50950"/>
    </source>
</evidence>
<reference evidence="15 16" key="1">
    <citation type="journal article" date="2019" name="Sci. Rep.">
        <title>Orb-weaving spider Araneus ventricosus genome elucidates the spidroin gene catalogue.</title>
        <authorList>
            <person name="Kono N."/>
            <person name="Nakamura H."/>
            <person name="Ohtoshi R."/>
            <person name="Moran D.A.P."/>
            <person name="Shinohara A."/>
            <person name="Yoshida Y."/>
            <person name="Fujiwara M."/>
            <person name="Mori M."/>
            <person name="Tomita M."/>
            <person name="Arakawa K."/>
        </authorList>
    </citation>
    <scope>NUCLEOTIDE SEQUENCE [LARGE SCALE GENOMIC DNA]</scope>
</reference>
<dbReference type="SMART" id="SM00692">
    <property type="entry name" value="DM3"/>
    <property type="match status" value="1"/>
</dbReference>
<dbReference type="InterPro" id="IPR006612">
    <property type="entry name" value="THAP_Znf"/>
</dbReference>
<feature type="domain" description="THAP-type" evidence="14">
    <location>
        <begin position="1"/>
        <end position="86"/>
    </location>
</feature>
<dbReference type="OrthoDB" id="6606072at2759"/>
<evidence type="ECO:0000256" key="3">
    <source>
        <dbReference type="ARBA" id="ARBA00022723"/>
    </source>
</evidence>
<keyword evidence="3" id="KW-0479">Metal-binding</keyword>
<dbReference type="Gene3D" id="6.20.210.20">
    <property type="entry name" value="THAP domain"/>
    <property type="match status" value="1"/>
</dbReference>
<proteinExistence type="inferred from homology"/>
<keyword evidence="9" id="KW-0804">Transcription</keyword>
<keyword evidence="8 12" id="KW-0238">DNA-binding</keyword>
<evidence type="ECO:0000256" key="10">
    <source>
        <dbReference type="ARBA" id="ARBA00023242"/>
    </source>
</evidence>
<dbReference type="PANTHER" id="PTHR46600:SF1">
    <property type="entry name" value="THAP DOMAIN-CONTAINING PROTEIN 1"/>
    <property type="match status" value="1"/>
</dbReference>
<dbReference type="InterPro" id="IPR026516">
    <property type="entry name" value="THAP1/10"/>
</dbReference>
<evidence type="ECO:0000256" key="13">
    <source>
        <dbReference type="SAM" id="MobiDB-lite"/>
    </source>
</evidence>
<evidence type="ECO:0000256" key="11">
    <source>
        <dbReference type="ARBA" id="ARBA00023306"/>
    </source>
</evidence>
<evidence type="ECO:0000256" key="2">
    <source>
        <dbReference type="ARBA" id="ARBA00006177"/>
    </source>
</evidence>
<accession>A0A4Y2DUN2</accession>
<name>A0A4Y2DUN2_ARAVE</name>
<keyword evidence="5" id="KW-0862">Zinc</keyword>
<dbReference type="SMART" id="SM00980">
    <property type="entry name" value="THAP"/>
    <property type="match status" value="1"/>
</dbReference>
<dbReference type="SUPFAM" id="SSF57716">
    <property type="entry name" value="Glucocorticoid receptor-like (DNA-binding domain)"/>
    <property type="match status" value="1"/>
</dbReference>
<dbReference type="Pfam" id="PF05485">
    <property type="entry name" value="THAP"/>
    <property type="match status" value="1"/>
</dbReference>
<evidence type="ECO:0000256" key="1">
    <source>
        <dbReference type="ARBA" id="ARBA00004642"/>
    </source>
</evidence>
<evidence type="ECO:0000256" key="5">
    <source>
        <dbReference type="ARBA" id="ARBA00022833"/>
    </source>
</evidence>
<feature type="compositionally biased region" description="Polar residues" evidence="13">
    <location>
        <begin position="184"/>
        <end position="194"/>
    </location>
</feature>
<evidence type="ECO:0000256" key="6">
    <source>
        <dbReference type="ARBA" id="ARBA00023015"/>
    </source>
</evidence>
<dbReference type="GO" id="GO:0043565">
    <property type="term" value="F:sequence-specific DNA binding"/>
    <property type="evidence" value="ECO:0007669"/>
    <property type="project" value="InterPro"/>
</dbReference>
<evidence type="ECO:0000256" key="9">
    <source>
        <dbReference type="ARBA" id="ARBA00023163"/>
    </source>
</evidence>
<comment type="subcellular location">
    <subcellularLocation>
        <location evidence="1">Nucleus</location>
        <location evidence="1">Nucleoplasm</location>
    </subcellularLocation>
</comment>
<organism evidence="15 16">
    <name type="scientific">Araneus ventricosus</name>
    <name type="common">Orbweaver spider</name>
    <name type="synonym">Epeira ventricosa</name>
    <dbReference type="NCBI Taxonomy" id="182803"/>
    <lineage>
        <taxon>Eukaryota</taxon>
        <taxon>Metazoa</taxon>
        <taxon>Ecdysozoa</taxon>
        <taxon>Arthropoda</taxon>
        <taxon>Chelicerata</taxon>
        <taxon>Arachnida</taxon>
        <taxon>Araneae</taxon>
        <taxon>Araneomorphae</taxon>
        <taxon>Entelegynae</taxon>
        <taxon>Araneoidea</taxon>
        <taxon>Araneidae</taxon>
        <taxon>Araneus</taxon>
    </lineage>
</organism>
<evidence type="ECO:0000313" key="15">
    <source>
        <dbReference type="EMBL" id="GBM20603.1"/>
    </source>
</evidence>
<protein>
    <recommendedName>
        <fullName evidence="14">THAP-type domain-containing protein</fullName>
    </recommendedName>
</protein>
<feature type="region of interest" description="Disordered" evidence="13">
    <location>
        <begin position="109"/>
        <end position="196"/>
    </location>
</feature>
<dbReference type="AlphaFoldDB" id="A0A4Y2DUN2"/>
<feature type="compositionally biased region" description="Polar residues" evidence="13">
    <location>
        <begin position="109"/>
        <end position="147"/>
    </location>
</feature>
<dbReference type="GO" id="GO:0008270">
    <property type="term" value="F:zinc ion binding"/>
    <property type="evidence" value="ECO:0007669"/>
    <property type="project" value="UniProtKB-KW"/>
</dbReference>
<dbReference type="GO" id="GO:0005654">
    <property type="term" value="C:nucleoplasm"/>
    <property type="evidence" value="ECO:0007669"/>
    <property type="project" value="UniProtKB-SubCell"/>
</dbReference>
<evidence type="ECO:0000256" key="12">
    <source>
        <dbReference type="PROSITE-ProRule" id="PRU00309"/>
    </source>
</evidence>
<evidence type="ECO:0000256" key="4">
    <source>
        <dbReference type="ARBA" id="ARBA00022771"/>
    </source>
</evidence>
<sequence length="206" mass="23063">MRRCCVPGCQSNRKKPYVSVFQFPKSPGFRNLWLKRVGRPLLKVSENIGVCIKHFEKNCIVDYKDWKGEGGRKRITVKPGAVPSIFDKEENDSFSDDADATSSKDLQEVATNMQDRSSRSYFSDVSKQSDGVSTDSSPKKMQSSPTTDKPFIAILKPDDSRTEETASCEEIDDDSSSCEDISKLSPNKANSDSLSPYKHFPTVTVW</sequence>
<dbReference type="Proteomes" id="UP000499080">
    <property type="component" value="Unassembled WGS sequence"/>
</dbReference>
<dbReference type="PROSITE" id="PS50950">
    <property type="entry name" value="ZF_THAP"/>
    <property type="match status" value="1"/>
</dbReference>
<keyword evidence="7" id="KW-0175">Coiled coil</keyword>
<evidence type="ECO:0000256" key="7">
    <source>
        <dbReference type="ARBA" id="ARBA00023054"/>
    </source>
</evidence>
<keyword evidence="11" id="KW-0131">Cell cycle</keyword>
<keyword evidence="4 12" id="KW-0863">Zinc-finger</keyword>
<dbReference type="PANTHER" id="PTHR46600">
    <property type="entry name" value="THAP DOMAIN-CONTAINING"/>
    <property type="match status" value="1"/>
</dbReference>